<dbReference type="InterPro" id="IPR013933">
    <property type="entry name" value="CRC_Rsc7/Swp82"/>
</dbReference>
<gene>
    <name evidence="4" type="ORF">BDU57DRAFT_436552</name>
</gene>
<keyword evidence="5" id="KW-1185">Reference proteome</keyword>
<evidence type="ECO:0000256" key="1">
    <source>
        <dbReference type="ARBA" id="ARBA00023015"/>
    </source>
</evidence>
<proteinExistence type="predicted"/>
<reference evidence="4" key="1">
    <citation type="journal article" date="2020" name="Stud. Mycol.">
        <title>101 Dothideomycetes genomes: a test case for predicting lifestyles and emergence of pathogens.</title>
        <authorList>
            <person name="Haridas S."/>
            <person name="Albert R."/>
            <person name="Binder M."/>
            <person name="Bloem J."/>
            <person name="Labutti K."/>
            <person name="Salamov A."/>
            <person name="Andreopoulos B."/>
            <person name="Baker S."/>
            <person name="Barry K."/>
            <person name="Bills G."/>
            <person name="Bluhm B."/>
            <person name="Cannon C."/>
            <person name="Castanera R."/>
            <person name="Culley D."/>
            <person name="Daum C."/>
            <person name="Ezra D."/>
            <person name="Gonzalez J."/>
            <person name="Henrissat B."/>
            <person name="Kuo A."/>
            <person name="Liang C."/>
            <person name="Lipzen A."/>
            <person name="Lutzoni F."/>
            <person name="Magnuson J."/>
            <person name="Mondo S."/>
            <person name="Nolan M."/>
            <person name="Ohm R."/>
            <person name="Pangilinan J."/>
            <person name="Park H.-J."/>
            <person name="Ramirez L."/>
            <person name="Alfaro M."/>
            <person name="Sun H."/>
            <person name="Tritt A."/>
            <person name="Yoshinaga Y."/>
            <person name="Zwiers L.-H."/>
            <person name="Turgeon B."/>
            <person name="Goodwin S."/>
            <person name="Spatafora J."/>
            <person name="Crous P."/>
            <person name="Grigoriev I."/>
        </authorList>
    </citation>
    <scope>NUCLEOTIDE SEQUENCE</scope>
    <source>
        <strain evidence="4">HMLAC05119</strain>
    </source>
</reference>
<organism evidence="4 5">
    <name type="scientific">Ampelomyces quisqualis</name>
    <name type="common">Powdery mildew agent</name>
    <dbReference type="NCBI Taxonomy" id="50730"/>
    <lineage>
        <taxon>Eukaryota</taxon>
        <taxon>Fungi</taxon>
        <taxon>Dikarya</taxon>
        <taxon>Ascomycota</taxon>
        <taxon>Pezizomycotina</taxon>
        <taxon>Dothideomycetes</taxon>
        <taxon>Pleosporomycetidae</taxon>
        <taxon>Pleosporales</taxon>
        <taxon>Pleosporineae</taxon>
        <taxon>Phaeosphaeriaceae</taxon>
        <taxon>Ampelomyces</taxon>
    </lineage>
</organism>
<feature type="compositionally biased region" description="Basic residues" evidence="3">
    <location>
        <begin position="75"/>
        <end position="86"/>
    </location>
</feature>
<name>A0A6A5R2L2_AMPQU</name>
<sequence length="491" mass="54408">MARGRPSRAAARRSTPARSATPAQDSDDDMADAPESRPGTPKEEEEGAESAAPEGDEEEEAPSERSASPVVIHQFPRKKRLGRPPKNRPADWNATEPDNTSEGGTPIKRKRGRPAGFGRGRPPKGGVPQVTRTQIDKEGTMIDVVNDEADLPADEEGEQKVDKFGNLQGGRDYRVRVFTIRGRGERQYMLSTEPARCCGFRDSYLFFTKHMKLHKVIVDDNEKKDLIDREIIPHSYKGRSIGVVTARSVFREFGARIIIGGKRVIDDYYVTGAKEQGAVEGELADPNDRLPPPGEPYNKNQYVAWHGASSVYHTGVPSVPTTNGKPVPGKRKVNITSANWQFEHGRSASRFNSNLSALRKANLEGVYDPHTNLMCYPKVTQPTHARWEEVPSEETDVPPLVRQKYLVIDSFFQQPPFAGLGLPGPDANFIDVGTNGLPEVDDEDLENMKPEERQAFTFAKQEEADWRSQWGGETTDGARAKPRIGFVGVPV</sequence>
<dbReference type="GO" id="GO:0031490">
    <property type="term" value="F:chromatin DNA binding"/>
    <property type="evidence" value="ECO:0007669"/>
    <property type="project" value="TreeGrafter"/>
</dbReference>
<evidence type="ECO:0000313" key="5">
    <source>
        <dbReference type="Proteomes" id="UP000800096"/>
    </source>
</evidence>
<dbReference type="GO" id="GO:0016586">
    <property type="term" value="C:RSC-type complex"/>
    <property type="evidence" value="ECO:0007669"/>
    <property type="project" value="TreeGrafter"/>
</dbReference>
<feature type="compositionally biased region" description="Acidic residues" evidence="3">
    <location>
        <begin position="43"/>
        <end position="61"/>
    </location>
</feature>
<dbReference type="PANTHER" id="PTHR22597:SF3">
    <property type="entry name" value="CHROMATIN STRUCTURE-REMODELING COMPLEX SUBUNIT RSC7"/>
    <property type="match status" value="1"/>
</dbReference>
<dbReference type="Pfam" id="PF08624">
    <property type="entry name" value="CRC_subunit"/>
    <property type="match status" value="1"/>
</dbReference>
<keyword evidence="2" id="KW-0804">Transcription</keyword>
<dbReference type="OrthoDB" id="5598844at2759"/>
<feature type="region of interest" description="Disordered" evidence="3">
    <location>
        <begin position="1"/>
        <end position="138"/>
    </location>
</feature>
<evidence type="ECO:0000256" key="3">
    <source>
        <dbReference type="SAM" id="MobiDB-lite"/>
    </source>
</evidence>
<feature type="region of interest" description="Disordered" evidence="3">
    <location>
        <begin position="460"/>
        <end position="491"/>
    </location>
</feature>
<dbReference type="EMBL" id="ML979132">
    <property type="protein sequence ID" value="KAF1921036.1"/>
    <property type="molecule type" value="Genomic_DNA"/>
</dbReference>
<dbReference type="AlphaFoldDB" id="A0A6A5R2L2"/>
<protein>
    <submittedName>
        <fullName evidence="4">Chromatin remodelling complex Rsc7/Swp82 subunit-domain-containing protein</fullName>
    </submittedName>
</protein>
<accession>A0A6A5R2L2</accession>
<dbReference type="Proteomes" id="UP000800096">
    <property type="component" value="Unassembled WGS sequence"/>
</dbReference>
<keyword evidence="1" id="KW-0805">Transcription regulation</keyword>
<feature type="compositionally biased region" description="Low complexity" evidence="3">
    <location>
        <begin position="1"/>
        <end position="23"/>
    </location>
</feature>
<evidence type="ECO:0000256" key="2">
    <source>
        <dbReference type="ARBA" id="ARBA00023163"/>
    </source>
</evidence>
<evidence type="ECO:0000313" key="4">
    <source>
        <dbReference type="EMBL" id="KAF1921036.1"/>
    </source>
</evidence>
<dbReference type="PANTHER" id="PTHR22597">
    <property type="entry name" value="POLYCOMB GROUP PROTEIN"/>
    <property type="match status" value="1"/>
</dbReference>